<dbReference type="HOGENOM" id="CLU_038034_6_0_5"/>
<dbReference type="PANTHER" id="PTHR30535">
    <property type="entry name" value="VITAMIN B12-BINDING PROTEIN"/>
    <property type="match status" value="1"/>
</dbReference>
<dbReference type="OrthoDB" id="9797736at2"/>
<dbReference type="SUPFAM" id="SSF53807">
    <property type="entry name" value="Helical backbone' metal receptor"/>
    <property type="match status" value="1"/>
</dbReference>
<accession>Q1YJB1</accession>
<gene>
    <name evidence="3" type="ORF">SI859A1_01208</name>
</gene>
<feature type="chain" id="PRO_5004198004" evidence="1">
    <location>
        <begin position="26"/>
        <end position="315"/>
    </location>
</feature>
<dbReference type="BioCyc" id="AURANTIMONAS:SI859A1_01208-MONOMER"/>
<dbReference type="PANTHER" id="PTHR30535:SF4">
    <property type="entry name" value="HEMIN-BINDING PERIPLASMIC PROTEIN HMUT"/>
    <property type="match status" value="1"/>
</dbReference>
<dbReference type="EMBL" id="AAPJ01000003">
    <property type="protein sequence ID" value="EAS49856.1"/>
    <property type="molecule type" value="Genomic_DNA"/>
</dbReference>
<evidence type="ECO:0000259" key="2">
    <source>
        <dbReference type="PROSITE" id="PS50983"/>
    </source>
</evidence>
<dbReference type="AlphaFoldDB" id="Q1YJB1"/>
<sequence length="315" mass="32157">MQTLFRRFTLAAAALSLLPALSAQAMAESRSVVDAHGRTVAIADTARIVSIGGAVTEILDALGMADNIVAVDTTSTYPAAMTDKPDVGYMRALAAEGILALSPTLIVAIEGAGPPDVLDVLEAASVPFVNIPDTPTADGIVAKIRAVADAVGAEEKGEELAAAVAADLEAVTAATASIDERASVAFVLAMRGGAPLVAGRETSADAMLAMAGTDNAFAAFTGFKPATPEAVVAAAPDAVVTMQSGEHADGLEHVRADPAFATTPAVKNDRLFAYDGTYLLGFGPRTAHAIRDLAADLYPGLDLPALPPRAWVEPR</sequence>
<dbReference type="InterPro" id="IPR050902">
    <property type="entry name" value="ABC_Transporter_SBP"/>
</dbReference>
<keyword evidence="1" id="KW-0732">Signal</keyword>
<comment type="caution">
    <text evidence="3">The sequence shown here is derived from an EMBL/GenBank/DDBJ whole genome shotgun (WGS) entry which is preliminary data.</text>
</comment>
<feature type="domain" description="Fe/B12 periplasmic-binding" evidence="2">
    <location>
        <begin position="47"/>
        <end position="301"/>
    </location>
</feature>
<protein>
    <submittedName>
        <fullName evidence="3">Putative periplasmic hemin-binding protein</fullName>
    </submittedName>
</protein>
<proteinExistence type="predicted"/>
<evidence type="ECO:0000313" key="3">
    <source>
        <dbReference type="EMBL" id="EAS49856.1"/>
    </source>
</evidence>
<dbReference type="Gene3D" id="3.40.50.1980">
    <property type="entry name" value="Nitrogenase molybdenum iron protein domain"/>
    <property type="match status" value="2"/>
</dbReference>
<feature type="signal peptide" evidence="1">
    <location>
        <begin position="1"/>
        <end position="25"/>
    </location>
</feature>
<dbReference type="RefSeq" id="WP_009209070.1">
    <property type="nucleotide sequence ID" value="NZ_BBWP01000032.1"/>
</dbReference>
<evidence type="ECO:0000256" key="1">
    <source>
        <dbReference type="SAM" id="SignalP"/>
    </source>
</evidence>
<dbReference type="PROSITE" id="PS50983">
    <property type="entry name" value="FE_B12_PBP"/>
    <property type="match status" value="1"/>
</dbReference>
<dbReference type="InterPro" id="IPR002491">
    <property type="entry name" value="ABC_transptr_periplasmic_BD"/>
</dbReference>
<dbReference type="Proteomes" id="UP000000321">
    <property type="component" value="Unassembled WGS sequence"/>
</dbReference>
<keyword evidence="4" id="KW-1185">Reference proteome</keyword>
<dbReference type="Pfam" id="PF01497">
    <property type="entry name" value="Peripla_BP_2"/>
    <property type="match status" value="1"/>
</dbReference>
<reference evidence="3 4" key="1">
    <citation type="journal article" date="2008" name="Appl. Environ. Microbiol.">
        <title>Genomic insights into Mn(II) oxidation by the marine alphaproteobacterium Aurantimonas sp. strain SI85-9A1.</title>
        <authorList>
            <person name="Dick G.J."/>
            <person name="Podell S."/>
            <person name="Johnson H.A."/>
            <person name="Rivera-Espinoza Y."/>
            <person name="Bernier-Latmani R."/>
            <person name="McCarthy J.K."/>
            <person name="Torpey J.W."/>
            <person name="Clement B.G."/>
            <person name="Gaasterland T."/>
            <person name="Tebo B.M."/>
        </authorList>
    </citation>
    <scope>NUCLEOTIDE SEQUENCE [LARGE SCALE GENOMIC DNA]</scope>
    <source>
        <strain evidence="3 4">SI85-9A1</strain>
    </source>
</reference>
<name>Q1YJB1_AURMS</name>
<evidence type="ECO:0000313" key="4">
    <source>
        <dbReference type="Proteomes" id="UP000000321"/>
    </source>
</evidence>
<organism evidence="3 4">
    <name type="scientific">Aurantimonas manganoxydans (strain ATCC BAA-1229 / DSM 21871 / SI85-9A1)</name>
    <dbReference type="NCBI Taxonomy" id="287752"/>
    <lineage>
        <taxon>Bacteria</taxon>
        <taxon>Pseudomonadati</taxon>
        <taxon>Pseudomonadota</taxon>
        <taxon>Alphaproteobacteria</taxon>
        <taxon>Hyphomicrobiales</taxon>
        <taxon>Aurantimonadaceae</taxon>
        <taxon>Aurantimonas</taxon>
    </lineage>
</organism>